<evidence type="ECO:0000313" key="2">
    <source>
        <dbReference type="Proteomes" id="UP000828048"/>
    </source>
</evidence>
<accession>A0ACB7XUC3</accession>
<dbReference type="EMBL" id="CM037151">
    <property type="protein sequence ID" value="KAH7844407.1"/>
    <property type="molecule type" value="Genomic_DNA"/>
</dbReference>
<name>A0ACB7XUC3_9ERIC</name>
<gene>
    <name evidence="1" type="ORF">Vadar_027609</name>
</gene>
<proteinExistence type="predicted"/>
<sequence length="180" mass="19210">MGLLQQLPCPISLVLFAVLLYSADTAFASVEEVNALLKWKETLPSANSSALTTWILNQNNGSSPSASTPCNWFGVSCNAEGSVTQLNLSNSGLSGTLETFSFSSFPNLAFVDLNTNKLSGPLPPQISSLPLVFLDLSTNEFSGNIPPEIGHLTNLETLHLVENQFNGPIPQEIGPVEVSF</sequence>
<protein>
    <submittedName>
        <fullName evidence="1">Uncharacterized protein</fullName>
    </submittedName>
</protein>
<comment type="caution">
    <text evidence="1">The sequence shown here is derived from an EMBL/GenBank/DDBJ whole genome shotgun (WGS) entry which is preliminary data.</text>
</comment>
<keyword evidence="2" id="KW-1185">Reference proteome</keyword>
<organism evidence="1 2">
    <name type="scientific">Vaccinium darrowii</name>
    <dbReference type="NCBI Taxonomy" id="229202"/>
    <lineage>
        <taxon>Eukaryota</taxon>
        <taxon>Viridiplantae</taxon>
        <taxon>Streptophyta</taxon>
        <taxon>Embryophyta</taxon>
        <taxon>Tracheophyta</taxon>
        <taxon>Spermatophyta</taxon>
        <taxon>Magnoliopsida</taxon>
        <taxon>eudicotyledons</taxon>
        <taxon>Gunneridae</taxon>
        <taxon>Pentapetalae</taxon>
        <taxon>asterids</taxon>
        <taxon>Ericales</taxon>
        <taxon>Ericaceae</taxon>
        <taxon>Vaccinioideae</taxon>
        <taxon>Vaccinieae</taxon>
        <taxon>Vaccinium</taxon>
    </lineage>
</organism>
<dbReference type="Proteomes" id="UP000828048">
    <property type="component" value="Chromosome 1"/>
</dbReference>
<reference evidence="1 2" key="1">
    <citation type="journal article" date="2021" name="Hortic Res">
        <title>High-quality reference genome and annotation aids understanding of berry development for evergreen blueberry (Vaccinium darrowii).</title>
        <authorList>
            <person name="Yu J."/>
            <person name="Hulse-Kemp A.M."/>
            <person name="Babiker E."/>
            <person name="Staton M."/>
        </authorList>
    </citation>
    <scope>NUCLEOTIDE SEQUENCE [LARGE SCALE GENOMIC DNA]</scope>
    <source>
        <strain evidence="2">cv. NJ 8807/NJ 8810</strain>
        <tissue evidence="1">Young leaf</tissue>
    </source>
</reference>
<evidence type="ECO:0000313" key="1">
    <source>
        <dbReference type="EMBL" id="KAH7844407.1"/>
    </source>
</evidence>